<keyword evidence="1" id="KW-0472">Membrane</keyword>
<sequence length="107" mass="11758">MSRNLLINYFQEVSLAKSQLEQYGAERKKDGTGGTVRERIGGYITFALIFLLLPFGTATFLAIEEGISSGSVVSGLVAFGIILMIGVVFESVAYAVFRWRSRRDLDG</sequence>
<reference evidence="2 3" key="1">
    <citation type="submission" date="2018-11" db="EMBL/GenBank/DDBJ databases">
        <title>Multidrug-resistant genes are associated with an 42-kb island TGI1 carrying a complex class 1 integron in a Trueperella pyogenes.</title>
        <authorList>
            <person name="Dong W."/>
        </authorList>
    </citation>
    <scope>NUCLEOTIDE SEQUENCE [LARGE SCALE GENOMIC DNA]</scope>
    <source>
        <strain evidence="2 3">TP4</strain>
    </source>
</reference>
<evidence type="ECO:0000256" key="1">
    <source>
        <dbReference type="SAM" id="Phobius"/>
    </source>
</evidence>
<dbReference type="Proteomes" id="UP000275951">
    <property type="component" value="Chromosome"/>
</dbReference>
<dbReference type="EMBL" id="CP033905">
    <property type="protein sequence ID" value="AZR06072.1"/>
    <property type="molecule type" value="Genomic_DNA"/>
</dbReference>
<keyword evidence="1" id="KW-1133">Transmembrane helix</keyword>
<evidence type="ECO:0000313" key="3">
    <source>
        <dbReference type="Proteomes" id="UP000275951"/>
    </source>
</evidence>
<feature type="transmembrane region" description="Helical" evidence="1">
    <location>
        <begin position="75"/>
        <end position="97"/>
    </location>
</feature>
<proteinExistence type="predicted"/>
<name>A0A3S9QJ99_9ACTO</name>
<protein>
    <submittedName>
        <fullName evidence="2">Uncharacterized protein</fullName>
    </submittedName>
</protein>
<gene>
    <name evidence="2" type="ORF">EBQ10_01350</name>
</gene>
<evidence type="ECO:0000313" key="2">
    <source>
        <dbReference type="EMBL" id="AZR06072.1"/>
    </source>
</evidence>
<feature type="transmembrane region" description="Helical" evidence="1">
    <location>
        <begin position="43"/>
        <end position="63"/>
    </location>
</feature>
<accession>A0A3S9QJ99</accession>
<keyword evidence="1" id="KW-0812">Transmembrane</keyword>
<organism evidence="2 3">
    <name type="scientific">Trueperella pyogenes</name>
    <dbReference type="NCBI Taxonomy" id="1661"/>
    <lineage>
        <taxon>Bacteria</taxon>
        <taxon>Bacillati</taxon>
        <taxon>Actinomycetota</taxon>
        <taxon>Actinomycetes</taxon>
        <taxon>Actinomycetales</taxon>
        <taxon>Actinomycetaceae</taxon>
        <taxon>Trueperella</taxon>
    </lineage>
</organism>
<dbReference type="AlphaFoldDB" id="A0A3S9QJ99"/>